<evidence type="ECO:0000256" key="5">
    <source>
        <dbReference type="ARBA" id="ARBA00022927"/>
    </source>
</evidence>
<keyword evidence="3 9" id="KW-1003">Cell membrane</keyword>
<dbReference type="GO" id="GO:0033281">
    <property type="term" value="C:TAT protein transport complex"/>
    <property type="evidence" value="ECO:0007669"/>
    <property type="project" value="UniProtKB-UniRule"/>
</dbReference>
<comment type="function">
    <text evidence="9">Part of the twin-arginine translocation (Tat) system that transports large folded proteins containing a characteristic twin-arginine motif in their signal peptide across membranes. TatA could form the protein-conducting channel of the Tat system.</text>
</comment>
<dbReference type="PANTHER" id="PTHR42982:SF1">
    <property type="entry name" value="SEC-INDEPENDENT PROTEIN TRANSLOCASE PROTEIN TATA"/>
    <property type="match status" value="1"/>
</dbReference>
<keyword evidence="5 9" id="KW-0653">Protein transport</keyword>
<dbReference type="Gene3D" id="1.20.5.3310">
    <property type="match status" value="1"/>
</dbReference>
<evidence type="ECO:0000256" key="2">
    <source>
        <dbReference type="ARBA" id="ARBA00022448"/>
    </source>
</evidence>
<dbReference type="NCBIfam" id="NF011430">
    <property type="entry name" value="PRK14861.1"/>
    <property type="match status" value="1"/>
</dbReference>
<organism evidence="10 11">
    <name type="scientific">Desulfonispora thiosulfatigenes DSM 11270</name>
    <dbReference type="NCBI Taxonomy" id="656914"/>
    <lineage>
        <taxon>Bacteria</taxon>
        <taxon>Bacillati</taxon>
        <taxon>Bacillota</taxon>
        <taxon>Clostridia</taxon>
        <taxon>Eubacteriales</taxon>
        <taxon>Peptococcaceae</taxon>
        <taxon>Desulfonispora</taxon>
    </lineage>
</organism>
<dbReference type="NCBIfam" id="TIGR01411">
    <property type="entry name" value="tatAE"/>
    <property type="match status" value="1"/>
</dbReference>
<dbReference type="InterPro" id="IPR006312">
    <property type="entry name" value="TatA/E"/>
</dbReference>
<evidence type="ECO:0000256" key="7">
    <source>
        <dbReference type="ARBA" id="ARBA00023010"/>
    </source>
</evidence>
<comment type="similarity">
    <text evidence="9">Belongs to the TatA/E family.</text>
</comment>
<keyword evidence="2 9" id="KW-0813">Transport</keyword>
<accession>A0A1W1UQH7</accession>
<comment type="subcellular location">
    <subcellularLocation>
        <location evidence="1 9">Cell membrane</location>
        <topology evidence="1 9">Single-pass membrane protein</topology>
    </subcellularLocation>
</comment>
<keyword evidence="8 9" id="KW-0472">Membrane</keyword>
<dbReference type="PANTHER" id="PTHR42982">
    <property type="entry name" value="SEC-INDEPENDENT PROTEIN TRANSLOCASE PROTEIN TATA"/>
    <property type="match status" value="1"/>
</dbReference>
<dbReference type="Proteomes" id="UP000192731">
    <property type="component" value="Unassembled WGS sequence"/>
</dbReference>
<evidence type="ECO:0000256" key="3">
    <source>
        <dbReference type="ARBA" id="ARBA00022475"/>
    </source>
</evidence>
<dbReference type="EMBL" id="FWWT01000008">
    <property type="protein sequence ID" value="SMB83293.1"/>
    <property type="molecule type" value="Genomic_DNA"/>
</dbReference>
<evidence type="ECO:0000313" key="11">
    <source>
        <dbReference type="Proteomes" id="UP000192731"/>
    </source>
</evidence>
<evidence type="ECO:0000256" key="4">
    <source>
        <dbReference type="ARBA" id="ARBA00022692"/>
    </source>
</evidence>
<evidence type="ECO:0000313" key="10">
    <source>
        <dbReference type="EMBL" id="SMB83293.1"/>
    </source>
</evidence>
<evidence type="ECO:0000256" key="1">
    <source>
        <dbReference type="ARBA" id="ARBA00004162"/>
    </source>
</evidence>
<dbReference type="RefSeq" id="WP_084052267.1">
    <property type="nucleotide sequence ID" value="NZ_FWWT01000008.1"/>
</dbReference>
<sequence>MFGNIGIPELLLILFLVLVVFGPGKLPGVGKAIGQSLKEFKKSVKDDKENQEEIGG</sequence>
<dbReference type="GO" id="GO:0008320">
    <property type="term" value="F:protein transmembrane transporter activity"/>
    <property type="evidence" value="ECO:0007669"/>
    <property type="project" value="UniProtKB-UniRule"/>
</dbReference>
<dbReference type="STRING" id="656914.SAMN00017405_1022"/>
<evidence type="ECO:0000256" key="6">
    <source>
        <dbReference type="ARBA" id="ARBA00022989"/>
    </source>
</evidence>
<name>A0A1W1UQH7_DESTI</name>
<evidence type="ECO:0000256" key="9">
    <source>
        <dbReference type="HAMAP-Rule" id="MF_00236"/>
    </source>
</evidence>
<protein>
    <recommendedName>
        <fullName evidence="9">Sec-independent protein translocase protein TatA</fullName>
    </recommendedName>
</protein>
<dbReference type="HAMAP" id="MF_00236">
    <property type="entry name" value="TatA_E"/>
    <property type="match status" value="1"/>
</dbReference>
<reference evidence="10 11" key="1">
    <citation type="submission" date="2017-04" db="EMBL/GenBank/DDBJ databases">
        <authorList>
            <person name="Afonso C.L."/>
            <person name="Miller P.J."/>
            <person name="Scott M.A."/>
            <person name="Spackman E."/>
            <person name="Goraichik I."/>
            <person name="Dimitrov K.M."/>
            <person name="Suarez D.L."/>
            <person name="Swayne D.E."/>
        </authorList>
    </citation>
    <scope>NUCLEOTIDE SEQUENCE [LARGE SCALE GENOMIC DNA]</scope>
    <source>
        <strain evidence="10 11">DSM 11270</strain>
    </source>
</reference>
<keyword evidence="7 9" id="KW-0811">Translocation</keyword>
<dbReference type="GO" id="GO:0043953">
    <property type="term" value="P:protein transport by the Tat complex"/>
    <property type="evidence" value="ECO:0007669"/>
    <property type="project" value="UniProtKB-UniRule"/>
</dbReference>
<dbReference type="Pfam" id="PF02416">
    <property type="entry name" value="TatA_B_E"/>
    <property type="match status" value="1"/>
</dbReference>
<proteinExistence type="inferred from homology"/>
<evidence type="ECO:0000256" key="8">
    <source>
        <dbReference type="ARBA" id="ARBA00023136"/>
    </source>
</evidence>
<dbReference type="AlphaFoldDB" id="A0A1W1UQH7"/>
<gene>
    <name evidence="9" type="primary">tatA</name>
    <name evidence="10" type="ORF">SAMN00017405_1022</name>
</gene>
<dbReference type="PRINTS" id="PR01506">
    <property type="entry name" value="TATBPROTEIN"/>
</dbReference>
<keyword evidence="4 9" id="KW-0812">Transmembrane</keyword>
<keyword evidence="11" id="KW-1185">Reference proteome</keyword>
<comment type="subunit">
    <text evidence="9">Forms a complex with TatC.</text>
</comment>
<dbReference type="InterPro" id="IPR003369">
    <property type="entry name" value="TatA/B/E"/>
</dbReference>
<keyword evidence="6 9" id="KW-1133">Transmembrane helix</keyword>